<dbReference type="PANTHER" id="PTHR32256:SF17">
    <property type="entry name" value="EGF-LIKE DOMAIN-CONTAINING PROTEIN"/>
    <property type="match status" value="1"/>
</dbReference>
<dbReference type="PROSITE" id="PS51257">
    <property type="entry name" value="PROKAR_LIPOPROTEIN"/>
    <property type="match status" value="1"/>
</dbReference>
<proteinExistence type="predicted"/>
<feature type="signal peptide" evidence="2">
    <location>
        <begin position="1"/>
        <end position="22"/>
    </location>
</feature>
<gene>
    <name evidence="4" type="ORF">GH885_14080</name>
</gene>
<keyword evidence="1" id="KW-0175">Coiled coil</keyword>
<keyword evidence="5" id="KW-1185">Reference proteome</keyword>
<dbReference type="PANTHER" id="PTHR32256">
    <property type="match status" value="1"/>
</dbReference>
<dbReference type="EMBL" id="WJEE01000032">
    <property type="protein sequence ID" value="MRI67447.1"/>
    <property type="molecule type" value="Genomic_DNA"/>
</dbReference>
<evidence type="ECO:0000313" key="5">
    <source>
        <dbReference type="Proteomes" id="UP000435187"/>
    </source>
</evidence>
<organism evidence="4 5">
    <name type="scientific">Gracilibacillus thailandensis</name>
    <dbReference type="NCBI Taxonomy" id="563735"/>
    <lineage>
        <taxon>Bacteria</taxon>
        <taxon>Bacillati</taxon>
        <taxon>Bacillota</taxon>
        <taxon>Bacilli</taxon>
        <taxon>Bacillales</taxon>
        <taxon>Bacillaceae</taxon>
        <taxon>Gracilibacillus</taxon>
    </lineage>
</organism>
<evidence type="ECO:0000259" key="3">
    <source>
        <dbReference type="Pfam" id="PF16472"/>
    </source>
</evidence>
<dbReference type="Pfam" id="PF20316">
    <property type="entry name" value="DUF6612"/>
    <property type="match status" value="1"/>
</dbReference>
<dbReference type="InterPro" id="IPR053369">
    <property type="entry name" value="SrfA-induced_signal"/>
</dbReference>
<keyword evidence="2" id="KW-0732">Signal</keyword>
<dbReference type="InterPro" id="IPR046720">
    <property type="entry name" value="DUF6612"/>
</dbReference>
<evidence type="ECO:0000256" key="2">
    <source>
        <dbReference type="SAM" id="SignalP"/>
    </source>
</evidence>
<feature type="domain" description="Prolow-density lipoprotein receptor-related protein 1-like beta-propeller" evidence="3">
    <location>
        <begin position="281"/>
        <end position="538"/>
    </location>
</feature>
<sequence length="561" mass="65978">MKLKHFLFLLLLLTACSNQTLSEDEIWNKTVENMNQLENYSFQGKMEHIEKNNQLESDYAISIAGDNQVEPFEASMDTTFQIHDESQEYKTYYIEDTVFYEAESEEEQLIKVELDDQLTQVPDILAFLDEHKDQLTYQEQAESYQYTYASDSEQESSILSSIYPQILSYAVFEMLAVEVVLEDMNIDNLVVDVHIDKDDYVISKIDIAFEGKGKQADALTIAQTVEYKLFDHNQVEELAIPYEKTEKAVTFMEYIQGQTEVAQEEREKEAIENKKKSLGHTHGNLMNGGRWATDGEWIYYSIFSDGLFRMSMDGTQRHRITESEATHINIVDDTLFFIDKSNENKLSKINKDGTAKEFINNVSANHLIATKEWLYFIELDEYYHYPLWREKHDGSYGEKVANEASDFMLDGDNMIYTKNSDPLLYYRDLQEDIYEHTEEVFFELESPHFLIKDEWLYFEHWKADNKIYRKNIETGDTEPLTANSSYSFNMSDNYIFYVNDNDNFSLYRYDLSSQEEKKLVDGEVHYIHIIEDELFFAHMPGPNAIDWYRMSFDGEQQEKIQ</sequence>
<protein>
    <submittedName>
        <fullName evidence="4">DUF5050 domain-containing protein</fullName>
    </submittedName>
</protein>
<dbReference type="InterPro" id="IPR032485">
    <property type="entry name" value="LRP1-like_beta_prop"/>
</dbReference>
<evidence type="ECO:0000256" key="1">
    <source>
        <dbReference type="SAM" id="Coils"/>
    </source>
</evidence>
<dbReference type="Proteomes" id="UP000435187">
    <property type="component" value="Unassembled WGS sequence"/>
</dbReference>
<dbReference type="SUPFAM" id="SSF82171">
    <property type="entry name" value="DPP6 N-terminal domain-like"/>
    <property type="match status" value="1"/>
</dbReference>
<feature type="coiled-coil region" evidence="1">
    <location>
        <begin position="254"/>
        <end position="281"/>
    </location>
</feature>
<dbReference type="AlphaFoldDB" id="A0A6N7QZF2"/>
<accession>A0A6N7QZF2</accession>
<name>A0A6N7QZF2_9BACI</name>
<dbReference type="RefSeq" id="WP_153836025.1">
    <property type="nucleotide sequence ID" value="NZ_JBHUMW010000069.1"/>
</dbReference>
<dbReference type="Pfam" id="PF16472">
    <property type="entry name" value="DUF5050"/>
    <property type="match status" value="1"/>
</dbReference>
<feature type="chain" id="PRO_5038810179" evidence="2">
    <location>
        <begin position="23"/>
        <end position="561"/>
    </location>
</feature>
<comment type="caution">
    <text evidence="4">The sequence shown here is derived from an EMBL/GenBank/DDBJ whole genome shotgun (WGS) entry which is preliminary data.</text>
</comment>
<reference evidence="4 5" key="1">
    <citation type="submission" date="2019-10" db="EMBL/GenBank/DDBJ databases">
        <title>Gracilibacillus salitolerans sp. nov., a moderate halophile isolated from a saline soil in northwest China.</title>
        <authorList>
            <person name="Gan L."/>
        </authorList>
    </citation>
    <scope>NUCLEOTIDE SEQUENCE [LARGE SCALE GENOMIC DNA]</scope>
    <source>
        <strain evidence="4 5">TP2-8</strain>
    </source>
</reference>
<evidence type="ECO:0000313" key="4">
    <source>
        <dbReference type="EMBL" id="MRI67447.1"/>
    </source>
</evidence>